<keyword evidence="2" id="KW-1133">Transmembrane helix</keyword>
<dbReference type="InterPro" id="IPR045962">
    <property type="entry name" value="DUF6382"/>
</dbReference>
<dbReference type="EMBL" id="JALRMR010000002">
    <property type="protein sequence ID" value="MDT1973290.1"/>
    <property type="molecule type" value="Genomic_DNA"/>
</dbReference>
<dbReference type="SUPFAM" id="SSF49879">
    <property type="entry name" value="SMAD/FHA domain"/>
    <property type="match status" value="1"/>
</dbReference>
<sequence length="641" mass="74157">MHLIKEVQQFNGTKLVYTKSSGDPFNKADFVAVEKKMVVNNRIQQFIPIQIQQIDQTITVSFDIEGKKKLVDSLSINRCLAVEEVYAILLGIVRKLETADEFMLSRNHYRIRMDELYYEQFITKIELIYLPLEDTFFEKSIEEELQQLTKALLEKMDPEIELENDVEDLIQYLNESYFSVEGFGKMLYRQSRNLPVFEEGNRIQVAKKPLSNIKKTTNNTQEPIESPLKKFFNQIGMVHKNNDTSKKEVVTMSDDQKIAKEKLKKDSIVLVVLGFLTSFVIYQLVPDPFVTAAVAFLIGTLVLNYVHKKRIAFYQEFPELVIKNQKITDPLTVENELAARKIKRNKIAVVAIALLAIVAIQQLIQDVALRGCLILLVLATAFFYIRKITRQSAFPEVEAHKTGKSFMKNKHVSTSEPKKKLADLLNPELPDSNEQTNETISTQVENKIDKKEHIVEAKTEKVTLSLDEHEQLREKLREELKAEITAKIQNEIEQERLEKQRNTEEKVGTPKKIQTDSKIETTISTILKNKWSYENTEPLLKLTRSENGDNLKEIAIHKKHVLVGRNEKRVDCIEVSKGTSRIHFELFYIDGTAMIRDLNSKQGTFLNGFRLQPYEMYEIKELDQIELKSISYILKEIQVYS</sequence>
<feature type="transmembrane region" description="Helical" evidence="2">
    <location>
        <begin position="345"/>
        <end position="361"/>
    </location>
</feature>
<keyword evidence="2" id="KW-0812">Transmembrane</keyword>
<accession>A0AAW8R6K3</accession>
<keyword evidence="2" id="KW-0472">Membrane</keyword>
<dbReference type="InterPro" id="IPR008984">
    <property type="entry name" value="SMAD_FHA_dom_sf"/>
</dbReference>
<feature type="transmembrane region" description="Helical" evidence="2">
    <location>
        <begin position="267"/>
        <end position="283"/>
    </location>
</feature>
<dbReference type="SMART" id="SM00240">
    <property type="entry name" value="FHA"/>
    <property type="match status" value="1"/>
</dbReference>
<feature type="domain" description="FHA" evidence="3">
    <location>
        <begin position="561"/>
        <end position="611"/>
    </location>
</feature>
<feature type="coiled-coil region" evidence="1">
    <location>
        <begin position="459"/>
        <end position="505"/>
    </location>
</feature>
<dbReference type="RefSeq" id="WP_311779958.1">
    <property type="nucleotide sequence ID" value="NZ_JALRMR010000002.1"/>
</dbReference>
<feature type="transmembrane region" description="Helical" evidence="2">
    <location>
        <begin position="289"/>
        <end position="306"/>
    </location>
</feature>
<dbReference type="Pfam" id="PF00498">
    <property type="entry name" value="FHA"/>
    <property type="match status" value="1"/>
</dbReference>
<evidence type="ECO:0000259" key="3">
    <source>
        <dbReference type="PROSITE" id="PS50006"/>
    </source>
</evidence>
<dbReference type="Pfam" id="PF19909">
    <property type="entry name" value="DUF6382"/>
    <property type="match status" value="1"/>
</dbReference>
<dbReference type="PROSITE" id="PS50006">
    <property type="entry name" value="FHA_DOMAIN"/>
    <property type="match status" value="1"/>
</dbReference>
<protein>
    <submittedName>
        <fullName evidence="4">FHA domain-containing protein</fullName>
    </submittedName>
</protein>
<reference evidence="4" key="1">
    <citation type="submission" date="2022-04" db="EMBL/GenBank/DDBJ databases">
        <title>Draft genome sequences of lactic acid bacteria (LAB) strains involved in meat spoilage.</title>
        <authorList>
            <person name="Palevich N."/>
        </authorList>
    </citation>
    <scope>NUCLEOTIDE SEQUENCE</scope>
    <source>
        <strain evidence="4">9-14</strain>
    </source>
</reference>
<dbReference type="Gene3D" id="2.60.200.20">
    <property type="match status" value="1"/>
</dbReference>
<name>A0AAW8R6K3_CARDV</name>
<keyword evidence="1" id="KW-0175">Coiled coil</keyword>
<organism evidence="4 5">
    <name type="scientific">Carnobacterium divergens</name>
    <name type="common">Lactobacillus divergens</name>
    <dbReference type="NCBI Taxonomy" id="2748"/>
    <lineage>
        <taxon>Bacteria</taxon>
        <taxon>Bacillati</taxon>
        <taxon>Bacillota</taxon>
        <taxon>Bacilli</taxon>
        <taxon>Lactobacillales</taxon>
        <taxon>Carnobacteriaceae</taxon>
        <taxon>Carnobacterium</taxon>
    </lineage>
</organism>
<comment type="caution">
    <text evidence="4">The sequence shown here is derived from an EMBL/GenBank/DDBJ whole genome shotgun (WGS) entry which is preliminary data.</text>
</comment>
<gene>
    <name evidence="4" type="ORF">MX635_02660</name>
</gene>
<evidence type="ECO:0000313" key="4">
    <source>
        <dbReference type="EMBL" id="MDT1973290.1"/>
    </source>
</evidence>
<dbReference type="CDD" id="cd00060">
    <property type="entry name" value="FHA"/>
    <property type="match status" value="1"/>
</dbReference>
<feature type="transmembrane region" description="Helical" evidence="2">
    <location>
        <begin position="367"/>
        <end position="385"/>
    </location>
</feature>
<dbReference type="AlphaFoldDB" id="A0AAW8R6K3"/>
<evidence type="ECO:0000256" key="1">
    <source>
        <dbReference type="SAM" id="Coils"/>
    </source>
</evidence>
<evidence type="ECO:0000256" key="2">
    <source>
        <dbReference type="SAM" id="Phobius"/>
    </source>
</evidence>
<dbReference type="Proteomes" id="UP001249945">
    <property type="component" value="Unassembled WGS sequence"/>
</dbReference>
<evidence type="ECO:0000313" key="5">
    <source>
        <dbReference type="Proteomes" id="UP001249945"/>
    </source>
</evidence>
<dbReference type="InterPro" id="IPR000253">
    <property type="entry name" value="FHA_dom"/>
</dbReference>
<proteinExistence type="predicted"/>